<accession>A0A8H4V6R2</accession>
<feature type="region of interest" description="Disordered" evidence="1">
    <location>
        <begin position="93"/>
        <end position="114"/>
    </location>
</feature>
<dbReference type="Proteomes" id="UP000557566">
    <property type="component" value="Unassembled WGS sequence"/>
</dbReference>
<feature type="region of interest" description="Disordered" evidence="1">
    <location>
        <begin position="398"/>
        <end position="427"/>
    </location>
</feature>
<reference evidence="3 4" key="1">
    <citation type="journal article" date="2020" name="Genome Biol. Evol.">
        <title>A new high-quality draft genome assembly of the Chinese cordyceps Ophiocordyceps sinensis.</title>
        <authorList>
            <person name="Shu R."/>
            <person name="Zhang J."/>
            <person name="Meng Q."/>
            <person name="Zhang H."/>
            <person name="Zhou G."/>
            <person name="Li M."/>
            <person name="Wu P."/>
            <person name="Zhao Y."/>
            <person name="Chen C."/>
            <person name="Qin Q."/>
        </authorList>
    </citation>
    <scope>NUCLEOTIDE SEQUENCE [LARGE SCALE GENOMIC DNA]</scope>
    <source>
        <strain evidence="3 4">IOZ07</strain>
    </source>
</reference>
<dbReference type="OrthoDB" id="5396937at2759"/>
<proteinExistence type="predicted"/>
<protein>
    <recommendedName>
        <fullName evidence="2">F-box domain-containing protein</fullName>
    </recommendedName>
</protein>
<sequence length="537" mass="61478">MAQNRPPAAVMDPPHITEFASERYFEKLHQLNTSQQPPSQQHVESSASNSASTFILPLRESKLADADAVKSVEQKREKGRFFGIRHKVSLLHSKSSHYEPEPAHASLTRPSTESTRKSIPFDQLFLALPNELQVQILSSLPLTDILSLRLTSTPWHTLITLNESPIVRYHLHHHIPAYALRLFPVADSNNMTFHFLCSIWHRLHVAAKLAFLMCEWITKEIFLRQSEAQRAAFATQHERMRRRLIPLLFTIFHFFETYRKLHLEHIAEHDGNGLHRMPYTVNPIEKEIMSMYDDQTLLRVHEVFPLVISSFCRRLRPPTYVGRLERSLRGYLRERPSDEVHSAILCLGGLRQVERLWEIKGYSSRRTAVDTWYNGITKDNAAEASTKLRLGLKNFGSKKSAAGEKPGARSSMGEGGSRAKSSLESTDTTHADHMLDSNWIFSTSLAADRPMSQLAKDHAQSILDDLPVLQQIWLATAEAMILDRGILHRTQDIKRNQQVMLDLIREDGMDEEDEWWYGRNIHESIRPPPGATDDDAD</sequence>
<dbReference type="CDD" id="cd09917">
    <property type="entry name" value="F-box_SF"/>
    <property type="match status" value="1"/>
</dbReference>
<evidence type="ECO:0000313" key="3">
    <source>
        <dbReference type="EMBL" id="KAF4509751.1"/>
    </source>
</evidence>
<organism evidence="3 4">
    <name type="scientific">Ophiocordyceps sinensis</name>
    <dbReference type="NCBI Taxonomy" id="72228"/>
    <lineage>
        <taxon>Eukaryota</taxon>
        <taxon>Fungi</taxon>
        <taxon>Dikarya</taxon>
        <taxon>Ascomycota</taxon>
        <taxon>Pezizomycotina</taxon>
        <taxon>Sordariomycetes</taxon>
        <taxon>Hypocreomycetidae</taxon>
        <taxon>Hypocreales</taxon>
        <taxon>Ophiocordycipitaceae</taxon>
        <taxon>Ophiocordyceps</taxon>
    </lineage>
</organism>
<comment type="caution">
    <text evidence="3">The sequence shown here is derived from an EMBL/GenBank/DDBJ whole genome shotgun (WGS) entry which is preliminary data.</text>
</comment>
<feature type="compositionally biased region" description="Polar residues" evidence="1">
    <location>
        <begin position="30"/>
        <end position="50"/>
    </location>
</feature>
<name>A0A8H4V6R2_9HYPO</name>
<evidence type="ECO:0000259" key="2">
    <source>
        <dbReference type="PROSITE" id="PS50181"/>
    </source>
</evidence>
<keyword evidence="4" id="KW-1185">Reference proteome</keyword>
<dbReference type="SMART" id="SM00256">
    <property type="entry name" value="FBOX"/>
    <property type="match status" value="1"/>
</dbReference>
<feature type="domain" description="F-box" evidence="2">
    <location>
        <begin position="122"/>
        <end position="169"/>
    </location>
</feature>
<evidence type="ECO:0000256" key="1">
    <source>
        <dbReference type="SAM" id="MobiDB-lite"/>
    </source>
</evidence>
<dbReference type="Pfam" id="PF00646">
    <property type="entry name" value="F-box"/>
    <property type="match status" value="1"/>
</dbReference>
<gene>
    <name evidence="3" type="ORF">G6O67_003891</name>
</gene>
<feature type="region of interest" description="Disordered" evidence="1">
    <location>
        <begin position="29"/>
        <end position="50"/>
    </location>
</feature>
<dbReference type="AlphaFoldDB" id="A0A8H4V6R2"/>
<dbReference type="InterPro" id="IPR001810">
    <property type="entry name" value="F-box_dom"/>
</dbReference>
<dbReference type="EMBL" id="JAAVMX010000004">
    <property type="protein sequence ID" value="KAF4509751.1"/>
    <property type="molecule type" value="Genomic_DNA"/>
</dbReference>
<dbReference type="InterPro" id="IPR036047">
    <property type="entry name" value="F-box-like_dom_sf"/>
</dbReference>
<dbReference type="SUPFAM" id="SSF81383">
    <property type="entry name" value="F-box domain"/>
    <property type="match status" value="1"/>
</dbReference>
<dbReference type="PROSITE" id="PS50181">
    <property type="entry name" value="FBOX"/>
    <property type="match status" value="1"/>
</dbReference>
<evidence type="ECO:0000313" key="4">
    <source>
        <dbReference type="Proteomes" id="UP000557566"/>
    </source>
</evidence>